<keyword evidence="4" id="KW-0130">Cell adhesion</keyword>
<feature type="region of interest" description="Disordered" evidence="7">
    <location>
        <begin position="865"/>
        <end position="911"/>
    </location>
</feature>
<dbReference type="PANTHER" id="PTHR10372">
    <property type="entry name" value="PLAKOPHILLIN-RELATED"/>
    <property type="match status" value="1"/>
</dbReference>
<feature type="region of interest" description="Disordered" evidence="7">
    <location>
        <begin position="108"/>
        <end position="616"/>
    </location>
</feature>
<feature type="compositionally biased region" description="Basic and acidic residues" evidence="7">
    <location>
        <begin position="430"/>
        <end position="479"/>
    </location>
</feature>
<feature type="region of interest" description="Disordered" evidence="7">
    <location>
        <begin position="1113"/>
        <end position="1147"/>
    </location>
</feature>
<dbReference type="GO" id="GO:0005912">
    <property type="term" value="C:adherens junction"/>
    <property type="evidence" value="ECO:0007669"/>
    <property type="project" value="TreeGrafter"/>
</dbReference>
<dbReference type="PANTHER" id="PTHR10372:SF27">
    <property type="entry name" value="ADHERENS JUNCTION PROTEIN P120"/>
    <property type="match status" value="1"/>
</dbReference>
<dbReference type="InterPro" id="IPR011989">
    <property type="entry name" value="ARM-like"/>
</dbReference>
<evidence type="ECO:0000313" key="9">
    <source>
        <dbReference type="Proteomes" id="UP000507470"/>
    </source>
</evidence>
<dbReference type="Proteomes" id="UP000507470">
    <property type="component" value="Unassembled WGS sequence"/>
</dbReference>
<dbReference type="GO" id="GO:0005737">
    <property type="term" value="C:cytoplasm"/>
    <property type="evidence" value="ECO:0007669"/>
    <property type="project" value="TreeGrafter"/>
</dbReference>
<feature type="compositionally biased region" description="Basic and acidic residues" evidence="7">
    <location>
        <begin position="343"/>
        <end position="355"/>
    </location>
</feature>
<reference evidence="8 9" key="1">
    <citation type="submission" date="2020-06" db="EMBL/GenBank/DDBJ databases">
        <authorList>
            <person name="Li R."/>
            <person name="Bekaert M."/>
        </authorList>
    </citation>
    <scope>NUCLEOTIDE SEQUENCE [LARGE SCALE GENOMIC DNA]</scope>
    <source>
        <strain evidence="9">wild</strain>
    </source>
</reference>
<dbReference type="Gene3D" id="1.25.10.10">
    <property type="entry name" value="Leucine-rich Repeat Variant"/>
    <property type="match status" value="1"/>
</dbReference>
<gene>
    <name evidence="8" type="ORF">MCOR_4407</name>
</gene>
<sequence>MPAGHYDPQTSYNGDDSAASILKTVQAQEAEFERLTRKLEAERETVGHKFGEYRVGSQSDSMNSINSADDSYWRSPHSDSRLHDDTVGDSKMSSHLLDSCLRELDSRGTFGDNNMDYMEDPYSGGGRQLYNDSYNQGYDPQYMDQRSPHASHTSLQSNDRNRMVQRENHPNDNYTSYSSLARQPGYDDMRGSPGTPTRLNQQQYASDYYNDNSPRYSLASNESFQRPQQQYHYDPRDMGQPTEQESYGGPPNDRYGDVSAFSEHPPNNPHNDSHVSDSFYRDSPVGERYNVHKGIPQNDPYHDEGYGAPSQERYNEHPYGSDPRGLDGYRDDNRYMDQYGQPQDDRYMPTEDRLADLSLDNPRIPHDGHGPEGYRGHDGPLNDSYGDQPQEQTFGDYDECPYRPEVKHHGLPIVHQDPFADDPFQSKENLANRDHFDGPGNDRYRDDDRYRDEDPYRRDPPSDEDDPYRRGPPVEDFGREPPVNNPYLGRGPQDEEEDSFIGRGPPGDDRYRDEDPYSGRPRPEDNPYGSRHLQDEDPYSGRLADRQPSPTNDGYGGPPPGYVDRYSDEDPVNQQPMFDDRMERSNEGLNMAPPPQENYSDGRRTPSDRGRYNENDAPDLLTVIDSLSHPDDNVKANAAAYLQHICFHNEDNKAKTRGMNGIPPLVELLRNDYPEVQKNALGALKNMSYGGKTENKKAIENAGGITALIRLLRKTQENEVRELVTGILWNLSSCEDLKEKIIQEGLADIVSRIIVPYSGWEKRGTMDEQTTDSFLTTVYRNATGIIRNLSSAGKNDERTDKGYNVRTRLRECSKLVNCLIYTLDISLRFHDKENKPVENCTCALRNLSYRIQEVSEKDFYKKRTQTLKRMQKPPNKKESPGCFGGGNKKKQQSSKNNAKQKPDVNQNGIPALPQNATEYQGLWNAHVIKLYLGILENGSNPVTVEAAAGAIQNLTACFWSYAEDVRAWVRKEKGLPFFVDLLTQDRDSIVCHVALALRNLAIDEKNKTLIGTYAMKQLVSRLPQEKSADVVSDPTVSAILVTLLEIVTCDENFAKTLVEANGLPRIKFVKFVNGKYSRKTKENAKKLLDSMWEFKSLTPVYAMQGITESDVKAGCAPGREPDRIGITSTTPYNTLGRPQGSQGYDDNTISAGRLPAYKSNMNGRMDGTMVHGHSNPAMNMEPERYQHGGSRQRGMDEIPMTDLGPSYAPIEEQHNRRNKPPVGGVPLFPNLQPASPQDYPPHQQDRLEPQSGHEPLYAQVKKGHKRPEDDIVSPNNVMLESGGGGPPGGADSWV</sequence>
<feature type="region of interest" description="Disordered" evidence="7">
    <location>
        <begin position="1179"/>
        <end position="1294"/>
    </location>
</feature>
<evidence type="ECO:0000256" key="7">
    <source>
        <dbReference type="SAM" id="MobiDB-lite"/>
    </source>
</evidence>
<evidence type="ECO:0000256" key="2">
    <source>
        <dbReference type="ARBA" id="ARBA00005462"/>
    </source>
</evidence>
<dbReference type="InterPro" id="IPR028435">
    <property type="entry name" value="Plakophilin/d_Catenin"/>
</dbReference>
<dbReference type="SUPFAM" id="SSF48371">
    <property type="entry name" value="ARM repeat"/>
    <property type="match status" value="1"/>
</dbReference>
<protein>
    <submittedName>
        <fullName evidence="8">CTNND2</fullName>
    </submittedName>
</protein>
<evidence type="ECO:0000256" key="4">
    <source>
        <dbReference type="ARBA" id="ARBA00022889"/>
    </source>
</evidence>
<feature type="compositionally biased region" description="Polar residues" evidence="7">
    <location>
        <begin position="194"/>
        <end position="231"/>
    </location>
</feature>
<name>A0A6J8A9V9_MYTCO</name>
<keyword evidence="9" id="KW-1185">Reference proteome</keyword>
<dbReference type="InterPro" id="IPR016024">
    <property type="entry name" value="ARM-type_fold"/>
</dbReference>
<comment type="similarity">
    <text evidence="2">Belongs to the beta-catenin family.</text>
</comment>
<dbReference type="GO" id="GO:0005634">
    <property type="term" value="C:nucleus"/>
    <property type="evidence" value="ECO:0007669"/>
    <property type="project" value="TreeGrafter"/>
</dbReference>
<feature type="compositionally biased region" description="Basic and acidic residues" evidence="7">
    <location>
        <begin position="600"/>
        <end position="614"/>
    </location>
</feature>
<evidence type="ECO:0000256" key="6">
    <source>
        <dbReference type="PROSITE-ProRule" id="PRU00259"/>
    </source>
</evidence>
<feature type="region of interest" description="Disordered" evidence="7">
    <location>
        <begin position="40"/>
        <end position="88"/>
    </location>
</feature>
<dbReference type="GO" id="GO:0005886">
    <property type="term" value="C:plasma membrane"/>
    <property type="evidence" value="ECO:0007669"/>
    <property type="project" value="TreeGrafter"/>
</dbReference>
<evidence type="ECO:0000256" key="5">
    <source>
        <dbReference type="ARBA" id="ARBA00022949"/>
    </source>
</evidence>
<feature type="compositionally biased region" description="Basic and acidic residues" evidence="7">
    <location>
        <begin position="324"/>
        <end position="335"/>
    </location>
</feature>
<feature type="compositionally biased region" description="Basic and acidic residues" evidence="7">
    <location>
        <begin position="363"/>
        <end position="380"/>
    </location>
</feature>
<feature type="compositionally biased region" description="Polar residues" evidence="7">
    <location>
        <begin position="148"/>
        <end position="158"/>
    </location>
</feature>
<evidence type="ECO:0000256" key="3">
    <source>
        <dbReference type="ARBA" id="ARBA00022737"/>
    </source>
</evidence>
<dbReference type="PROSITE" id="PS50176">
    <property type="entry name" value="ARM_REPEAT"/>
    <property type="match status" value="3"/>
</dbReference>
<feature type="repeat" description="ARM" evidence="6">
    <location>
        <begin position="703"/>
        <end position="746"/>
    </location>
</feature>
<feature type="compositionally biased region" description="Basic and acidic residues" evidence="7">
    <location>
        <begin position="40"/>
        <end position="52"/>
    </location>
</feature>
<feature type="compositionally biased region" description="Polar residues" evidence="7">
    <location>
        <begin position="171"/>
        <end position="181"/>
    </location>
</feature>
<keyword evidence="5" id="KW-0965">Cell junction</keyword>
<feature type="repeat" description="ARM" evidence="6">
    <location>
        <begin position="660"/>
        <end position="704"/>
    </location>
</feature>
<feature type="compositionally biased region" description="Basic and acidic residues" evidence="7">
    <location>
        <begin position="506"/>
        <end position="525"/>
    </location>
</feature>
<proteinExistence type="inferred from homology"/>
<feature type="compositionally biased region" description="Basic and acidic residues" evidence="7">
    <location>
        <begin position="159"/>
        <end position="170"/>
    </location>
</feature>
<dbReference type="InterPro" id="IPR000225">
    <property type="entry name" value="Armadillo"/>
</dbReference>
<organism evidence="8 9">
    <name type="scientific">Mytilus coruscus</name>
    <name type="common">Sea mussel</name>
    <dbReference type="NCBI Taxonomy" id="42192"/>
    <lineage>
        <taxon>Eukaryota</taxon>
        <taxon>Metazoa</taxon>
        <taxon>Spiralia</taxon>
        <taxon>Lophotrochozoa</taxon>
        <taxon>Mollusca</taxon>
        <taxon>Bivalvia</taxon>
        <taxon>Autobranchia</taxon>
        <taxon>Pteriomorphia</taxon>
        <taxon>Mytilida</taxon>
        <taxon>Mytiloidea</taxon>
        <taxon>Mytilidae</taxon>
        <taxon>Mytilinae</taxon>
        <taxon>Mytilus</taxon>
    </lineage>
</organism>
<feature type="compositionally biased region" description="Basic and acidic residues" evidence="7">
    <location>
        <begin position="76"/>
        <end position="88"/>
    </location>
</feature>
<feature type="repeat" description="ARM" evidence="6">
    <location>
        <begin position="973"/>
        <end position="1010"/>
    </location>
</feature>
<dbReference type="GO" id="GO:0098609">
    <property type="term" value="P:cell-cell adhesion"/>
    <property type="evidence" value="ECO:0007669"/>
    <property type="project" value="InterPro"/>
</dbReference>
<dbReference type="EMBL" id="CACVKT020000754">
    <property type="protein sequence ID" value="CAC5362735.1"/>
    <property type="molecule type" value="Genomic_DNA"/>
</dbReference>
<keyword evidence="3" id="KW-0677">Repeat</keyword>
<evidence type="ECO:0000256" key="1">
    <source>
        <dbReference type="ARBA" id="ARBA00004282"/>
    </source>
</evidence>
<dbReference type="OrthoDB" id="3245100at2759"/>
<comment type="subcellular location">
    <subcellularLocation>
        <location evidence="1">Cell junction</location>
    </subcellularLocation>
</comment>
<dbReference type="SMART" id="SM00185">
    <property type="entry name" value="ARM"/>
    <property type="match status" value="5"/>
</dbReference>
<feature type="compositionally biased region" description="Polar residues" evidence="7">
    <location>
        <begin position="56"/>
        <end position="69"/>
    </location>
</feature>
<evidence type="ECO:0000313" key="8">
    <source>
        <dbReference type="EMBL" id="CAC5362735.1"/>
    </source>
</evidence>
<accession>A0A6J8A9V9</accession>
<dbReference type="Pfam" id="PF00514">
    <property type="entry name" value="Arm"/>
    <property type="match status" value="2"/>
</dbReference>